<dbReference type="OrthoDB" id="9802944at2"/>
<dbReference type="Pfam" id="PF09278">
    <property type="entry name" value="MerR-DNA-bind"/>
    <property type="match status" value="1"/>
</dbReference>
<dbReference type="Gene3D" id="1.10.1660.10">
    <property type="match status" value="1"/>
</dbReference>
<dbReference type="InterPro" id="IPR009061">
    <property type="entry name" value="DNA-bd_dom_put_sf"/>
</dbReference>
<dbReference type="PRINTS" id="PR00040">
    <property type="entry name" value="HTHMERR"/>
</dbReference>
<evidence type="ECO:0000313" key="8">
    <source>
        <dbReference type="Proteomes" id="UP000006765"/>
    </source>
</evidence>
<name>K2GKR7_9RHOB</name>
<dbReference type="SMART" id="SM00422">
    <property type="entry name" value="HTH_MERR"/>
    <property type="match status" value="1"/>
</dbReference>
<evidence type="ECO:0000259" key="6">
    <source>
        <dbReference type="PROSITE" id="PS50937"/>
    </source>
</evidence>
<dbReference type="eggNOG" id="COG0789">
    <property type="taxonomic scope" value="Bacteria"/>
</dbReference>
<feature type="domain" description="HTH merR-type" evidence="6">
    <location>
        <begin position="1"/>
        <end position="68"/>
    </location>
</feature>
<evidence type="ECO:0000256" key="3">
    <source>
        <dbReference type="ARBA" id="ARBA00023015"/>
    </source>
</evidence>
<dbReference type="Pfam" id="PF00376">
    <property type="entry name" value="MerR"/>
    <property type="match status" value="1"/>
</dbReference>
<dbReference type="PROSITE" id="PS50937">
    <property type="entry name" value="HTH_MERR_2"/>
    <property type="match status" value="1"/>
</dbReference>
<keyword evidence="3" id="KW-0805">Transcription regulation</keyword>
<comment type="subcellular location">
    <subcellularLocation>
        <location evidence="1">Cytoplasm</location>
    </subcellularLocation>
</comment>
<dbReference type="InterPro" id="IPR015358">
    <property type="entry name" value="Tscrpt_reg_MerR_DNA-bd"/>
</dbReference>
<dbReference type="PANTHER" id="PTHR30204">
    <property type="entry name" value="REDOX-CYCLING DRUG-SENSING TRANSCRIPTIONAL ACTIVATOR SOXR"/>
    <property type="match status" value="1"/>
</dbReference>
<dbReference type="RefSeq" id="WP_007427715.1">
    <property type="nucleotide sequence ID" value="NZ_AMGO01000062.1"/>
</dbReference>
<evidence type="ECO:0000256" key="2">
    <source>
        <dbReference type="ARBA" id="ARBA00022490"/>
    </source>
</evidence>
<proteinExistence type="predicted"/>
<dbReference type="STRING" id="1231392.OCGS_2563"/>
<dbReference type="Proteomes" id="UP000006765">
    <property type="component" value="Unassembled WGS sequence"/>
</dbReference>
<dbReference type="SUPFAM" id="SSF46955">
    <property type="entry name" value="Putative DNA-binding domain"/>
    <property type="match status" value="1"/>
</dbReference>
<evidence type="ECO:0000313" key="7">
    <source>
        <dbReference type="EMBL" id="EKE43371.1"/>
    </source>
</evidence>
<dbReference type="InterPro" id="IPR000551">
    <property type="entry name" value="MerR-type_HTH_dom"/>
</dbReference>
<gene>
    <name evidence="7" type="ORF">OCGS_2563</name>
</gene>
<dbReference type="EMBL" id="AMGO01000062">
    <property type="protein sequence ID" value="EKE43371.1"/>
    <property type="molecule type" value="Genomic_DNA"/>
</dbReference>
<keyword evidence="5" id="KW-0804">Transcription</keyword>
<reference evidence="7 8" key="1">
    <citation type="journal article" date="2012" name="J. Bacteriol.">
        <title>Draft Genome Sequence of Oceaniovalibus guishaninsula JLT2003T.</title>
        <authorList>
            <person name="Tang K."/>
            <person name="Liu K."/>
            <person name="Jiao N."/>
        </authorList>
    </citation>
    <scope>NUCLEOTIDE SEQUENCE [LARGE SCALE GENOMIC DNA]</scope>
    <source>
        <strain evidence="7 8">JLT2003</strain>
    </source>
</reference>
<accession>K2GKR7</accession>
<evidence type="ECO:0000256" key="1">
    <source>
        <dbReference type="ARBA" id="ARBA00004496"/>
    </source>
</evidence>
<protein>
    <submittedName>
        <fullName evidence="7">MerR family transcriptional regulator</fullName>
    </submittedName>
</protein>
<dbReference type="PATRIC" id="fig|1231392.3.peg.2577"/>
<keyword evidence="2" id="KW-0963">Cytoplasm</keyword>
<dbReference type="NCBIfam" id="TIGR02044">
    <property type="entry name" value="CueR"/>
    <property type="match status" value="1"/>
</dbReference>
<dbReference type="PANTHER" id="PTHR30204:SF94">
    <property type="entry name" value="HEAVY METAL-DEPENDENT TRANSCRIPTIONAL REGULATOR HI_0293-RELATED"/>
    <property type="match status" value="1"/>
</dbReference>
<dbReference type="GO" id="GO:0003700">
    <property type="term" value="F:DNA-binding transcription factor activity"/>
    <property type="evidence" value="ECO:0007669"/>
    <property type="project" value="InterPro"/>
</dbReference>
<dbReference type="GO" id="GO:0003677">
    <property type="term" value="F:DNA binding"/>
    <property type="evidence" value="ECO:0007669"/>
    <property type="project" value="UniProtKB-KW"/>
</dbReference>
<dbReference type="InterPro" id="IPR047057">
    <property type="entry name" value="MerR_fam"/>
</dbReference>
<keyword evidence="8" id="KW-1185">Reference proteome</keyword>
<dbReference type="InterPro" id="IPR011789">
    <property type="entry name" value="CueR"/>
</dbReference>
<organism evidence="7 8">
    <name type="scientific">Oceaniovalibus guishaninsula JLT2003</name>
    <dbReference type="NCBI Taxonomy" id="1231392"/>
    <lineage>
        <taxon>Bacteria</taxon>
        <taxon>Pseudomonadati</taxon>
        <taxon>Pseudomonadota</taxon>
        <taxon>Alphaproteobacteria</taxon>
        <taxon>Rhodobacterales</taxon>
        <taxon>Roseobacteraceae</taxon>
        <taxon>Oceaniovalibus</taxon>
    </lineage>
</organism>
<dbReference type="GO" id="GO:0005737">
    <property type="term" value="C:cytoplasm"/>
    <property type="evidence" value="ECO:0007669"/>
    <property type="project" value="UniProtKB-SubCell"/>
</dbReference>
<evidence type="ECO:0000256" key="5">
    <source>
        <dbReference type="ARBA" id="ARBA00023163"/>
    </source>
</evidence>
<sequence>MNIKEAAARSDLPPKTIRYYEEIGLIAPQRDLNGYRRFAEADLHRLTFLSRARALGFSIEECRTLLALWADRSRASADVKRLAQGHLTAIEAKIADLKAMHDTLSGLVAACAGDGRPDCPILHRLAPENETQRSNG</sequence>
<comment type="caution">
    <text evidence="7">The sequence shown here is derived from an EMBL/GenBank/DDBJ whole genome shotgun (WGS) entry which is preliminary data.</text>
</comment>
<dbReference type="GO" id="GO:0045893">
    <property type="term" value="P:positive regulation of DNA-templated transcription"/>
    <property type="evidence" value="ECO:0007669"/>
    <property type="project" value="InterPro"/>
</dbReference>
<dbReference type="GO" id="GO:0005507">
    <property type="term" value="F:copper ion binding"/>
    <property type="evidence" value="ECO:0007669"/>
    <property type="project" value="InterPro"/>
</dbReference>
<dbReference type="AlphaFoldDB" id="K2GKR7"/>
<keyword evidence="4" id="KW-0238">DNA-binding</keyword>
<evidence type="ECO:0000256" key="4">
    <source>
        <dbReference type="ARBA" id="ARBA00023125"/>
    </source>
</evidence>